<comment type="subunit">
    <text evidence="13">Homodimer.</text>
</comment>
<comment type="subcellular location">
    <subcellularLocation>
        <location evidence="1 13">Cytoplasm</location>
    </subcellularLocation>
</comment>
<feature type="binding site" evidence="13">
    <location>
        <position position="107"/>
    </location>
    <ligand>
        <name>beta-alanine</name>
        <dbReference type="ChEBI" id="CHEBI:57966"/>
    </ligand>
</feature>
<feature type="binding site" evidence="13">
    <location>
        <position position="222"/>
    </location>
    <ligand>
        <name>ATP</name>
        <dbReference type="ChEBI" id="CHEBI:30616"/>
    </ligand>
</feature>
<dbReference type="Gene3D" id="3.30.1300.10">
    <property type="entry name" value="Pantoate-beta-alanine ligase, C-terminal domain"/>
    <property type="match status" value="1"/>
</dbReference>
<dbReference type="OrthoDB" id="9773087at2"/>
<feature type="binding site" evidence="13">
    <location>
        <begin position="193"/>
        <end position="196"/>
    </location>
    <ligand>
        <name>ATP</name>
        <dbReference type="ChEBI" id="CHEBI:30616"/>
    </ligand>
</feature>
<name>A0A2U8W6P0_9HYPH</name>
<sequence length="324" mass="34642">MIRTAARSCPIAADSSGAGADRPLSRAGRSLPEPFTVPESPPLSPVCRRFTDLAPMRAQVAAWRQAGERVVLVPTMGALHAGHLALIAHARAIGQRAVASIFVNPTQFGPNEDFSRYPRDVEADLGLLAGAGCDAAWTPEAETMYPDGYATRIEVSGLSEGLCGAYRPGHFSGVATVVTKLLNQVRPDIALFGEKDFQQLQVIRRAVRDLDLPFEIRGVPTVREADGLALSSRNRYLSAEERARAPRLHGVLTEIAAGVRDGGEAEPLLARGRAELEAAGFVPVQYLAVCDAETLAPLPRVEGPARVLAAAYLGRTRLIDNLPV</sequence>
<dbReference type="Pfam" id="PF02569">
    <property type="entry name" value="Pantoate_ligase"/>
    <property type="match status" value="1"/>
</dbReference>
<dbReference type="InterPro" id="IPR014729">
    <property type="entry name" value="Rossmann-like_a/b/a_fold"/>
</dbReference>
<evidence type="ECO:0000313" key="15">
    <source>
        <dbReference type="EMBL" id="AWN40976.1"/>
    </source>
</evidence>
<dbReference type="EC" id="6.3.2.1" evidence="4 13"/>
<comment type="function">
    <text evidence="12 13">Catalyzes the condensation of pantoate with beta-alanine in an ATP-dependent reaction via a pantoyl-adenylate intermediate.</text>
</comment>
<evidence type="ECO:0000256" key="14">
    <source>
        <dbReference type="SAM" id="MobiDB-lite"/>
    </source>
</evidence>
<dbReference type="EMBL" id="CP029550">
    <property type="protein sequence ID" value="AWN40976.1"/>
    <property type="molecule type" value="Genomic_DNA"/>
</dbReference>
<evidence type="ECO:0000256" key="4">
    <source>
        <dbReference type="ARBA" id="ARBA00012219"/>
    </source>
</evidence>
<keyword evidence="7 13" id="KW-0436">Ligase</keyword>
<dbReference type="SUPFAM" id="SSF52374">
    <property type="entry name" value="Nucleotidylyl transferase"/>
    <property type="match status" value="1"/>
</dbReference>
<comment type="similarity">
    <text evidence="3 13">Belongs to the pantothenate synthetase family.</text>
</comment>
<evidence type="ECO:0000256" key="5">
    <source>
        <dbReference type="ARBA" id="ARBA00014155"/>
    </source>
</evidence>
<evidence type="ECO:0000256" key="6">
    <source>
        <dbReference type="ARBA" id="ARBA00022490"/>
    </source>
</evidence>
<feature type="region of interest" description="Disordered" evidence="14">
    <location>
        <begin position="1"/>
        <end position="39"/>
    </location>
</feature>
<evidence type="ECO:0000256" key="8">
    <source>
        <dbReference type="ARBA" id="ARBA00022655"/>
    </source>
</evidence>
<proteinExistence type="inferred from homology"/>
<comment type="miscellaneous">
    <text evidence="13">The reaction proceeds by a bi uni uni bi ping pong mechanism.</text>
</comment>
<accession>A0A2U8W6P0</accession>
<dbReference type="HAMAP" id="MF_00158">
    <property type="entry name" value="PanC"/>
    <property type="match status" value="1"/>
</dbReference>
<dbReference type="AlphaFoldDB" id="A0A2U8W6P0"/>
<evidence type="ECO:0000313" key="16">
    <source>
        <dbReference type="Proteomes" id="UP000245926"/>
    </source>
</evidence>
<gene>
    <name evidence="13" type="primary">panC</name>
    <name evidence="15" type="ORF">DK389_11145</name>
</gene>
<comment type="catalytic activity">
    <reaction evidence="11 13">
        <text>(R)-pantoate + beta-alanine + ATP = (R)-pantothenate + AMP + diphosphate + H(+)</text>
        <dbReference type="Rhea" id="RHEA:10912"/>
        <dbReference type="ChEBI" id="CHEBI:15378"/>
        <dbReference type="ChEBI" id="CHEBI:15980"/>
        <dbReference type="ChEBI" id="CHEBI:29032"/>
        <dbReference type="ChEBI" id="CHEBI:30616"/>
        <dbReference type="ChEBI" id="CHEBI:33019"/>
        <dbReference type="ChEBI" id="CHEBI:57966"/>
        <dbReference type="ChEBI" id="CHEBI:456215"/>
        <dbReference type="EC" id="6.3.2.1"/>
    </reaction>
</comment>
<evidence type="ECO:0000256" key="3">
    <source>
        <dbReference type="ARBA" id="ARBA00009256"/>
    </source>
</evidence>
<protein>
    <recommendedName>
        <fullName evidence="5 13">Pantothenate synthetase</fullName>
        <shortName evidence="13">PS</shortName>
        <ecNumber evidence="4 13">6.3.2.1</ecNumber>
    </recommendedName>
    <alternativeName>
        <fullName evidence="13">Pantoate--beta-alanine ligase</fullName>
    </alternativeName>
    <alternativeName>
        <fullName evidence="13">Pantoate-activating enzyme</fullName>
    </alternativeName>
</protein>
<dbReference type="GO" id="GO:0005524">
    <property type="term" value="F:ATP binding"/>
    <property type="evidence" value="ECO:0007669"/>
    <property type="project" value="UniProtKB-KW"/>
</dbReference>
<dbReference type="Gene3D" id="3.40.50.620">
    <property type="entry name" value="HUPs"/>
    <property type="match status" value="1"/>
</dbReference>
<dbReference type="GO" id="GO:0004592">
    <property type="term" value="F:pantoate-beta-alanine ligase activity"/>
    <property type="evidence" value="ECO:0007669"/>
    <property type="project" value="UniProtKB-UniRule"/>
</dbReference>
<dbReference type="Proteomes" id="UP000245926">
    <property type="component" value="Chromosome"/>
</dbReference>
<keyword evidence="16" id="KW-1185">Reference proteome</keyword>
<feature type="binding site" evidence="13">
    <location>
        <position position="199"/>
    </location>
    <ligand>
        <name>(R)-pantoate</name>
        <dbReference type="ChEBI" id="CHEBI:15980"/>
    </ligand>
</feature>
<dbReference type="InterPro" id="IPR042176">
    <property type="entry name" value="Pantoate_ligase_C"/>
</dbReference>
<evidence type="ECO:0000256" key="11">
    <source>
        <dbReference type="ARBA" id="ARBA00048258"/>
    </source>
</evidence>
<evidence type="ECO:0000256" key="9">
    <source>
        <dbReference type="ARBA" id="ARBA00022741"/>
    </source>
</evidence>
<dbReference type="CDD" id="cd00560">
    <property type="entry name" value="PanC"/>
    <property type="match status" value="1"/>
</dbReference>
<dbReference type="GO" id="GO:0015940">
    <property type="term" value="P:pantothenate biosynthetic process"/>
    <property type="evidence" value="ECO:0007669"/>
    <property type="project" value="UniProtKB-UniRule"/>
</dbReference>
<keyword evidence="9 13" id="KW-0547">Nucleotide-binding</keyword>
<keyword evidence="8 13" id="KW-0566">Pantothenate biosynthesis</keyword>
<dbReference type="FunFam" id="3.40.50.620:FF:000114">
    <property type="entry name" value="Pantothenate synthetase"/>
    <property type="match status" value="1"/>
</dbReference>
<evidence type="ECO:0000256" key="10">
    <source>
        <dbReference type="ARBA" id="ARBA00022840"/>
    </source>
</evidence>
<dbReference type="PANTHER" id="PTHR21299:SF1">
    <property type="entry name" value="PANTOATE--BETA-ALANINE LIGASE"/>
    <property type="match status" value="1"/>
</dbReference>
<dbReference type="UniPathway" id="UPA00028">
    <property type="reaction ID" value="UER00005"/>
</dbReference>
<dbReference type="KEGG" id="mets:DK389_11145"/>
<dbReference type="InterPro" id="IPR003721">
    <property type="entry name" value="Pantoate_ligase"/>
</dbReference>
<evidence type="ECO:0000256" key="13">
    <source>
        <dbReference type="HAMAP-Rule" id="MF_00158"/>
    </source>
</evidence>
<evidence type="ECO:0000256" key="2">
    <source>
        <dbReference type="ARBA" id="ARBA00004990"/>
    </source>
</evidence>
<organism evidence="15 16">
    <name type="scientific">Methylobacterium durans</name>
    <dbReference type="NCBI Taxonomy" id="2202825"/>
    <lineage>
        <taxon>Bacteria</taxon>
        <taxon>Pseudomonadati</taxon>
        <taxon>Pseudomonadota</taxon>
        <taxon>Alphaproteobacteria</taxon>
        <taxon>Hyphomicrobiales</taxon>
        <taxon>Methylobacteriaceae</taxon>
        <taxon>Methylobacterium</taxon>
    </lineage>
</organism>
<evidence type="ECO:0000256" key="12">
    <source>
        <dbReference type="ARBA" id="ARBA00055042"/>
    </source>
</evidence>
<dbReference type="PANTHER" id="PTHR21299">
    <property type="entry name" value="CYTIDYLATE KINASE/PANTOATE-BETA-ALANINE LIGASE"/>
    <property type="match status" value="1"/>
</dbReference>
<feature type="active site" description="Proton donor" evidence="13">
    <location>
        <position position="83"/>
    </location>
</feature>
<dbReference type="NCBIfam" id="TIGR00018">
    <property type="entry name" value="panC"/>
    <property type="match status" value="1"/>
</dbReference>
<comment type="pathway">
    <text evidence="2 13">Cofactor biosynthesis; (R)-pantothenate biosynthesis; (R)-pantothenate from (R)-pantoate and beta-alanine: step 1/1.</text>
</comment>
<keyword evidence="6 13" id="KW-0963">Cytoplasm</keyword>
<evidence type="ECO:0000256" key="1">
    <source>
        <dbReference type="ARBA" id="ARBA00004496"/>
    </source>
</evidence>
<feature type="binding site" evidence="13">
    <location>
        <begin position="76"/>
        <end position="83"/>
    </location>
    <ligand>
        <name>ATP</name>
        <dbReference type="ChEBI" id="CHEBI:30616"/>
    </ligand>
</feature>
<reference evidence="16" key="1">
    <citation type="submission" date="2018-05" db="EMBL/GenBank/DDBJ databases">
        <title>Complete Genome Sequence of Methylobacterium sp. 17SD2-17.</title>
        <authorList>
            <person name="Srinivasan S."/>
        </authorList>
    </citation>
    <scope>NUCLEOTIDE SEQUENCE [LARGE SCALE GENOMIC DNA]</scope>
    <source>
        <strain evidence="16">17SD2-17</strain>
    </source>
</reference>
<feature type="binding site" evidence="13">
    <location>
        <position position="107"/>
    </location>
    <ligand>
        <name>(R)-pantoate</name>
        <dbReference type="ChEBI" id="CHEBI:15980"/>
    </ligand>
</feature>
<feature type="binding site" evidence="13">
    <location>
        <begin position="230"/>
        <end position="233"/>
    </location>
    <ligand>
        <name>ATP</name>
        <dbReference type="ChEBI" id="CHEBI:30616"/>
    </ligand>
</feature>
<evidence type="ECO:0000256" key="7">
    <source>
        <dbReference type="ARBA" id="ARBA00022598"/>
    </source>
</evidence>
<keyword evidence="10 13" id="KW-0067">ATP-binding</keyword>
<dbReference type="GO" id="GO:0005829">
    <property type="term" value="C:cytosol"/>
    <property type="evidence" value="ECO:0007669"/>
    <property type="project" value="TreeGrafter"/>
</dbReference>